<dbReference type="Proteomes" id="UP000006447">
    <property type="component" value="Unassembled WGS sequence"/>
</dbReference>
<dbReference type="RefSeq" id="WP_007300486.1">
    <property type="nucleotide sequence ID" value="NZ_AJJH01000164.1"/>
</dbReference>
<gene>
    <name evidence="1" type="ORF">W59_31059</name>
</gene>
<dbReference type="AlphaFoldDB" id="I0WCU9"/>
<protein>
    <submittedName>
        <fullName evidence="1">Uncharacterized protein</fullName>
    </submittedName>
</protein>
<dbReference type="PATRIC" id="fig|1165867.3.peg.6357"/>
<comment type="caution">
    <text evidence="1">The sequence shown here is derived from an EMBL/GenBank/DDBJ whole genome shotgun (WGS) entry which is preliminary data.</text>
</comment>
<dbReference type="EMBL" id="AJJH01000164">
    <property type="protein sequence ID" value="EID74215.1"/>
    <property type="molecule type" value="Genomic_DNA"/>
</dbReference>
<reference evidence="1 2" key="1">
    <citation type="journal article" date="2012" name="J. Bacteriol.">
        <title>Draft genome sequence of the nitrophenol-degrading actinomycete Rhodococcus imtechensis RKJ300.</title>
        <authorList>
            <person name="Vikram S."/>
            <person name="Kumar S."/>
            <person name="Subramanian S."/>
            <person name="Raghava G.P."/>
        </authorList>
    </citation>
    <scope>NUCLEOTIDE SEQUENCE [LARGE SCALE GENOMIC DNA]</scope>
    <source>
        <strain evidence="1 2">RKJ300</strain>
    </source>
</reference>
<sequence>MPPLPLWKRLYLLCTRPDGLIAEYDELGALVRAGVLAELYLTGAVADRKAARSSSPPRCFRARWSNI</sequence>
<evidence type="ECO:0000313" key="2">
    <source>
        <dbReference type="Proteomes" id="UP000006447"/>
    </source>
</evidence>
<evidence type="ECO:0000313" key="1">
    <source>
        <dbReference type="EMBL" id="EID74215.1"/>
    </source>
</evidence>
<proteinExistence type="predicted"/>
<organism evidence="1 2">
    <name type="scientific">Rhodococcus opacus RKJ300 = JCM 13270</name>
    <dbReference type="NCBI Taxonomy" id="1165867"/>
    <lineage>
        <taxon>Bacteria</taxon>
        <taxon>Bacillati</taxon>
        <taxon>Actinomycetota</taxon>
        <taxon>Actinomycetes</taxon>
        <taxon>Mycobacteriales</taxon>
        <taxon>Nocardiaceae</taxon>
        <taxon>Rhodococcus</taxon>
    </lineage>
</organism>
<name>I0WCU9_RHOOP</name>
<accession>I0WCU9</accession>